<gene>
    <name evidence="2" type="ORF">B296_00007224</name>
</gene>
<protein>
    <submittedName>
        <fullName evidence="2">Uncharacterized protein</fullName>
    </submittedName>
</protein>
<dbReference type="AlphaFoldDB" id="A0A427AD30"/>
<evidence type="ECO:0000256" key="1">
    <source>
        <dbReference type="SAM" id="MobiDB-lite"/>
    </source>
</evidence>
<evidence type="ECO:0000313" key="2">
    <source>
        <dbReference type="EMBL" id="RRT74051.1"/>
    </source>
</evidence>
<feature type="region of interest" description="Disordered" evidence="1">
    <location>
        <begin position="1"/>
        <end position="20"/>
    </location>
</feature>
<organism evidence="2 3">
    <name type="scientific">Ensete ventricosum</name>
    <name type="common">Abyssinian banana</name>
    <name type="synonym">Musa ensete</name>
    <dbReference type="NCBI Taxonomy" id="4639"/>
    <lineage>
        <taxon>Eukaryota</taxon>
        <taxon>Viridiplantae</taxon>
        <taxon>Streptophyta</taxon>
        <taxon>Embryophyta</taxon>
        <taxon>Tracheophyta</taxon>
        <taxon>Spermatophyta</taxon>
        <taxon>Magnoliopsida</taxon>
        <taxon>Liliopsida</taxon>
        <taxon>Zingiberales</taxon>
        <taxon>Musaceae</taxon>
        <taxon>Ensete</taxon>
    </lineage>
</organism>
<proteinExistence type="predicted"/>
<accession>A0A427AD30</accession>
<sequence length="146" mass="16093">MPKVSTGKPTQAARATASSFEIEEVSVEAAPRIASTPTPKRPAEGLMSQHEDFGQAHKRVKVSVGKHKSQCDEGSSWMYSKDKEPVALGGEPVPPTYCRSKSIKVLRGTIVFKNDERYHALTVTDLPPWDLDSEMQARRRALKSSV</sequence>
<reference evidence="2 3" key="1">
    <citation type="journal article" date="2014" name="Agronomy (Basel)">
        <title>A Draft Genome Sequence for Ensete ventricosum, the Drought-Tolerant Tree Against Hunger.</title>
        <authorList>
            <person name="Harrison J."/>
            <person name="Moore K.A."/>
            <person name="Paszkiewicz K."/>
            <person name="Jones T."/>
            <person name="Grant M."/>
            <person name="Ambacheew D."/>
            <person name="Muzemil S."/>
            <person name="Studholme D.J."/>
        </authorList>
    </citation>
    <scope>NUCLEOTIDE SEQUENCE [LARGE SCALE GENOMIC DNA]</scope>
</reference>
<comment type="caution">
    <text evidence="2">The sequence shown here is derived from an EMBL/GenBank/DDBJ whole genome shotgun (WGS) entry which is preliminary data.</text>
</comment>
<evidence type="ECO:0000313" key="3">
    <source>
        <dbReference type="Proteomes" id="UP000287651"/>
    </source>
</evidence>
<name>A0A427AD30_ENSVE</name>
<dbReference type="EMBL" id="AMZH03002893">
    <property type="protein sequence ID" value="RRT74051.1"/>
    <property type="molecule type" value="Genomic_DNA"/>
</dbReference>
<dbReference type="Proteomes" id="UP000287651">
    <property type="component" value="Unassembled WGS sequence"/>
</dbReference>